<dbReference type="InterPro" id="IPR036005">
    <property type="entry name" value="Creatinase/aminopeptidase-like"/>
</dbReference>
<dbReference type="Gene3D" id="3.40.350.10">
    <property type="entry name" value="Creatinase/prolidase N-terminal domain"/>
    <property type="match status" value="1"/>
</dbReference>
<keyword evidence="2" id="KW-0378">Hydrolase</keyword>
<evidence type="ECO:0000259" key="4">
    <source>
        <dbReference type="Pfam" id="PF00557"/>
    </source>
</evidence>
<evidence type="ECO:0000313" key="7">
    <source>
        <dbReference type="Proteomes" id="UP000824204"/>
    </source>
</evidence>
<organism evidence="6 7">
    <name type="scientific">Candidatus Borkfalkia faecipullorum</name>
    <dbReference type="NCBI Taxonomy" id="2838510"/>
    <lineage>
        <taxon>Bacteria</taxon>
        <taxon>Bacillati</taxon>
        <taxon>Bacillota</taxon>
        <taxon>Clostridia</taxon>
        <taxon>Christensenellales</taxon>
        <taxon>Christensenellaceae</taxon>
        <taxon>Candidatus Borkfalkia</taxon>
    </lineage>
</organism>
<evidence type="ECO:0000259" key="5">
    <source>
        <dbReference type="Pfam" id="PF01321"/>
    </source>
</evidence>
<accession>A0A9D1V786</accession>
<dbReference type="InterPro" id="IPR000587">
    <property type="entry name" value="Creatinase_N"/>
</dbReference>
<comment type="caution">
    <text evidence="6">The sequence shown here is derived from an EMBL/GenBank/DDBJ whole genome shotgun (WGS) entry which is preliminary data.</text>
</comment>
<dbReference type="SUPFAM" id="SSF53092">
    <property type="entry name" value="Creatinase/prolidase N-terminal domain"/>
    <property type="match status" value="1"/>
</dbReference>
<reference evidence="6" key="2">
    <citation type="submission" date="2021-04" db="EMBL/GenBank/DDBJ databases">
        <authorList>
            <person name="Gilroy R."/>
        </authorList>
    </citation>
    <scope>NUCLEOTIDE SEQUENCE</scope>
    <source>
        <strain evidence="6">811</strain>
    </source>
</reference>
<evidence type="ECO:0000256" key="3">
    <source>
        <dbReference type="RuleBase" id="RU000590"/>
    </source>
</evidence>
<dbReference type="InterPro" id="IPR029149">
    <property type="entry name" value="Creatin/AminoP/Spt16_N"/>
</dbReference>
<dbReference type="Gene3D" id="3.90.230.10">
    <property type="entry name" value="Creatinase/methionine aminopeptidase superfamily"/>
    <property type="match status" value="1"/>
</dbReference>
<dbReference type="EMBL" id="DXFX01000026">
    <property type="protein sequence ID" value="HIX07218.1"/>
    <property type="molecule type" value="Genomic_DNA"/>
</dbReference>
<feature type="domain" description="Peptidase M24" evidence="4">
    <location>
        <begin position="115"/>
        <end position="316"/>
    </location>
</feature>
<keyword evidence="6" id="KW-0645">Protease</keyword>
<dbReference type="GO" id="GO:0046872">
    <property type="term" value="F:metal ion binding"/>
    <property type="evidence" value="ECO:0007669"/>
    <property type="project" value="UniProtKB-KW"/>
</dbReference>
<dbReference type="AlphaFoldDB" id="A0A9D1V786"/>
<keyword evidence="6" id="KW-0031">Aminopeptidase</keyword>
<evidence type="ECO:0000313" key="6">
    <source>
        <dbReference type="EMBL" id="HIX07218.1"/>
    </source>
</evidence>
<dbReference type="CDD" id="cd01092">
    <property type="entry name" value="APP-like"/>
    <property type="match status" value="1"/>
</dbReference>
<evidence type="ECO:0000256" key="1">
    <source>
        <dbReference type="ARBA" id="ARBA00022723"/>
    </source>
</evidence>
<evidence type="ECO:0000256" key="2">
    <source>
        <dbReference type="ARBA" id="ARBA00022801"/>
    </source>
</evidence>
<dbReference type="InterPro" id="IPR000994">
    <property type="entry name" value="Pept_M24"/>
</dbReference>
<proteinExistence type="inferred from homology"/>
<dbReference type="PROSITE" id="PS00491">
    <property type="entry name" value="PROLINE_PEPTIDASE"/>
    <property type="match status" value="1"/>
</dbReference>
<feature type="domain" description="Creatinase N-terminal" evidence="5">
    <location>
        <begin position="9"/>
        <end position="101"/>
    </location>
</feature>
<dbReference type="PANTHER" id="PTHR46112">
    <property type="entry name" value="AMINOPEPTIDASE"/>
    <property type="match status" value="1"/>
</dbReference>
<dbReference type="GO" id="GO:0004177">
    <property type="term" value="F:aminopeptidase activity"/>
    <property type="evidence" value="ECO:0007669"/>
    <property type="project" value="UniProtKB-KW"/>
</dbReference>
<gene>
    <name evidence="6" type="ORF">H9741_01970</name>
</gene>
<keyword evidence="1 3" id="KW-0479">Metal-binding</keyword>
<protein>
    <submittedName>
        <fullName evidence="6">Aminopeptidase P family protein</fullName>
    </submittedName>
</protein>
<dbReference type="PANTHER" id="PTHR46112:SF3">
    <property type="entry name" value="AMINOPEPTIDASE YPDF"/>
    <property type="match status" value="1"/>
</dbReference>
<dbReference type="Proteomes" id="UP000824204">
    <property type="component" value="Unassembled WGS sequence"/>
</dbReference>
<dbReference type="Pfam" id="PF00557">
    <property type="entry name" value="Peptidase_M24"/>
    <property type="match status" value="1"/>
</dbReference>
<dbReference type="InterPro" id="IPR001131">
    <property type="entry name" value="Peptidase_M24B_aminopep-P_CS"/>
</dbReference>
<name>A0A9D1V786_9FIRM</name>
<reference evidence="6" key="1">
    <citation type="journal article" date="2021" name="PeerJ">
        <title>Extensive microbial diversity within the chicken gut microbiome revealed by metagenomics and culture.</title>
        <authorList>
            <person name="Gilroy R."/>
            <person name="Ravi A."/>
            <person name="Getino M."/>
            <person name="Pursley I."/>
            <person name="Horton D.L."/>
            <person name="Alikhan N.F."/>
            <person name="Baker D."/>
            <person name="Gharbi K."/>
            <person name="Hall N."/>
            <person name="Watson M."/>
            <person name="Adriaenssens E.M."/>
            <person name="Foster-Nyarko E."/>
            <person name="Jarju S."/>
            <person name="Secka A."/>
            <person name="Antonio M."/>
            <person name="Oren A."/>
            <person name="Chaudhuri R.R."/>
            <person name="La Ragione R."/>
            <person name="Hildebrand F."/>
            <person name="Pallen M.J."/>
        </authorList>
    </citation>
    <scope>NUCLEOTIDE SEQUENCE</scope>
    <source>
        <strain evidence="6">811</strain>
    </source>
</reference>
<dbReference type="InterPro" id="IPR050659">
    <property type="entry name" value="Peptidase_M24B"/>
</dbReference>
<dbReference type="Pfam" id="PF01321">
    <property type="entry name" value="Creatinase_N"/>
    <property type="match status" value="1"/>
</dbReference>
<dbReference type="SUPFAM" id="SSF55920">
    <property type="entry name" value="Creatinase/aminopeptidase"/>
    <property type="match status" value="1"/>
</dbReference>
<sequence length="334" mass="37175">MLTGAADLRAWLTGFRSSFGFVYTDAQESVFFTDPRYAEGAKEALRNSYTGVAIAKNEDSVFDFIKSKKIKKLAVPVERLTQPEYERLRRRFKLVDSTPAFVKAMSVKNEEELASITRACEIAEEAYLQLLSFLKEGVTENETAGYLEYLMRKCGAEDRSFETIAAFGKNSSVPHHASDGTKLKSGMPVLLDFGCKVNGYCSDITRTLWFGGKPDDEFKSVYESVLTSHLLARDNIRAGMKGREADAIARDYLAKQGLDKFFTHSLGHGIGINIHEFPALSPKGEAALQDGMVFSIEPGVYFEGKFGIRIEDSVTLKDGRVVSFMKTDKNLTLL</sequence>
<comment type="similarity">
    <text evidence="3">Belongs to the peptidase M24B family.</text>
</comment>